<dbReference type="InterPro" id="IPR018062">
    <property type="entry name" value="HTH_AraC-typ_CS"/>
</dbReference>
<dbReference type="GO" id="GO:0043565">
    <property type="term" value="F:sequence-specific DNA binding"/>
    <property type="evidence" value="ECO:0007669"/>
    <property type="project" value="InterPro"/>
</dbReference>
<name>A0A979G3X4_CHIPD</name>
<feature type="domain" description="Histidine kinase" evidence="9">
    <location>
        <begin position="816"/>
        <end position="1050"/>
    </location>
</feature>
<dbReference type="CDD" id="cd17574">
    <property type="entry name" value="REC_OmpR"/>
    <property type="match status" value="1"/>
</dbReference>
<dbReference type="EC" id="2.7.13.3" evidence="2"/>
<accession>A0A979G3X4</accession>
<organism evidence="11 12">
    <name type="scientific">Chitinophaga pinensis (strain ATCC 43595 / DSM 2588 / LMG 13176 / NBRC 15968 / NCIMB 11800 / UQM 2034)</name>
    <dbReference type="NCBI Taxonomy" id="485918"/>
    <lineage>
        <taxon>Bacteria</taxon>
        <taxon>Pseudomonadati</taxon>
        <taxon>Bacteroidota</taxon>
        <taxon>Chitinophagia</taxon>
        <taxon>Chitinophagales</taxon>
        <taxon>Chitinophagaceae</taxon>
        <taxon>Chitinophaga</taxon>
    </lineage>
</organism>
<dbReference type="InterPro" id="IPR011110">
    <property type="entry name" value="Reg_prop"/>
</dbReference>
<evidence type="ECO:0000313" key="12">
    <source>
        <dbReference type="Proteomes" id="UP000002215"/>
    </source>
</evidence>
<dbReference type="PANTHER" id="PTHR43547">
    <property type="entry name" value="TWO-COMPONENT HISTIDINE KINASE"/>
    <property type="match status" value="1"/>
</dbReference>
<dbReference type="InterPro" id="IPR036097">
    <property type="entry name" value="HisK_dim/P_sf"/>
</dbReference>
<protein>
    <recommendedName>
        <fullName evidence="2">histidine kinase</fullName>
        <ecNumber evidence="2">2.7.13.3</ecNumber>
    </recommendedName>
</protein>
<dbReference type="Gene3D" id="1.10.287.130">
    <property type="match status" value="1"/>
</dbReference>
<dbReference type="GO" id="GO:0003700">
    <property type="term" value="F:DNA-binding transcription factor activity"/>
    <property type="evidence" value="ECO:0007669"/>
    <property type="project" value="InterPro"/>
</dbReference>
<dbReference type="Pfam" id="PF00072">
    <property type="entry name" value="Response_reg"/>
    <property type="match status" value="1"/>
</dbReference>
<evidence type="ECO:0000259" key="9">
    <source>
        <dbReference type="PROSITE" id="PS50109"/>
    </source>
</evidence>
<dbReference type="Pfam" id="PF12833">
    <property type="entry name" value="HTH_18"/>
    <property type="match status" value="1"/>
</dbReference>
<sequence length="1347" mass="152519">MTTRQHVLGQSYPYHFNALTVDEGLSHTDATDIVQDRWGYIWVSTLFGINKFDGYNVRRYYNSNIPLNNAYRNRVICMAVDSTGFLWLGTEAGFQRFDTRTSQYIDYPVSQGSSANDLTKIVISSSHTFYALASKDQLRCYLLKGTTLQEKKLHLPEGVGISDIAMDVGGQLYLATTSGLWVLGENGIAHMIKVAGCAENHFSKLFIDQNRHLLLATGERLYLVQTVGDYPSVVKTAAIRGEVSDMVQEAGGNYWINSSQRLTRLDKNLVFVQEINNESPIKYVDLSGLQSLFIDKSQCIWTVSFGNGVQYADLNEKKFYTLQHLPETPYSLSGSYVRAILDENGKDLWVGTSDHGLNHYDLQKQQVVQVYNNYNSTVRLPENTITALATDNEHNLWIGGQSGITVMRPNRQELWRPPGAENFPAHVIDVLAKDCFGNIWFGDHTHKFGVIFKDAVGKYHVKEYGESFFIHADSVKPQLMISSTHGLKRLIIDKEGNIVKSWSYEATGKPNSLSSNYTYPIAKQNDSIYWIGTIGGGLNRIILRADDTYAITQFTKGVFKDVEGLEVDDKGFIWLAGNGLQRLDPRTGAVIRYDKKDGLQGNSFKVNSSCRGANGMLFFGGINGLNYFQPLEITANPIAAVPQISRLSVNNEAADSARYITNVAAVRLNYLQNNFVIFFSAMHYANPLKCRFRYMLKGYDHVWQYTDGNHASAAYSNLDFTEYKFIVEASNNDGVWNSQQASVTIIMIPPWWKSFPAKLFYILLIMAVLVGIYIYQARWYRLKNELLLRAVAERQREDIHQQREQMYQQQLQLFTNISHEFRTPLTLIRGPLEYLISHDGQSTHLHAYQLMLRNVKRLINLVSELMNFKKVADGAIRLQVQPMSIDEFCQSLYTEFGALAESKNIAFNITGDIGQRDIISYFDAQVLEKILLNLLNNAFKYTSNGGKVTMQYFLDEDKFKPSFDTGFRLPNEFKASKYIYFLVSDSGIGISEASIQSIFDRYYRVSNHHLGSGVGLALVKSLTQLHKGEIAVFSERNKGTEFLVALPWGKENYSAGEIIEPGSMSGSQLEQLDSPTPLLSKPVPTAPMSTRKARHILLVEDNQELRTFLRESLEPYYHIHEAADGNSAMTIATELNPDLIISDVMMPGGNGIDLCKHIKQTFETSHIPFVILSARDGLETKIEGLKSGADYYFAKPLNMSLLLLTINNIFEQNSKLKQRYTKDHLIEATELVHSEKDKDFMNTLLQIIEENIQNPELEVEFLCMRMNISRTKLYQKIKGISGQSVGEFIKTIRLKQAIYIMTHEDITLSEVADRIGLQSSSYFSRMFKKEYGSTPSEFVKGLRNASK</sequence>
<dbReference type="InterPro" id="IPR003594">
    <property type="entry name" value="HATPase_dom"/>
</dbReference>
<dbReference type="InterPro" id="IPR036890">
    <property type="entry name" value="HATPase_C_sf"/>
</dbReference>
<dbReference type="Proteomes" id="UP000002215">
    <property type="component" value="Chromosome"/>
</dbReference>
<dbReference type="SUPFAM" id="SSF63829">
    <property type="entry name" value="Calcium-dependent phosphotriesterase"/>
    <property type="match status" value="2"/>
</dbReference>
<dbReference type="GO" id="GO:0000155">
    <property type="term" value="F:phosphorelay sensor kinase activity"/>
    <property type="evidence" value="ECO:0007669"/>
    <property type="project" value="InterPro"/>
</dbReference>
<dbReference type="Gene3D" id="3.30.565.10">
    <property type="entry name" value="Histidine kinase-like ATPase, C-terminal domain"/>
    <property type="match status" value="1"/>
</dbReference>
<dbReference type="SUPFAM" id="SSF52172">
    <property type="entry name" value="CheY-like"/>
    <property type="match status" value="1"/>
</dbReference>
<evidence type="ECO:0000259" key="10">
    <source>
        <dbReference type="PROSITE" id="PS50110"/>
    </source>
</evidence>
<dbReference type="InterPro" id="IPR001789">
    <property type="entry name" value="Sig_transdc_resp-reg_receiver"/>
</dbReference>
<gene>
    <name evidence="11" type="ordered locus">Cpin_2723</name>
</gene>
<evidence type="ECO:0000256" key="5">
    <source>
        <dbReference type="ARBA" id="ARBA00023125"/>
    </source>
</evidence>
<dbReference type="InterPro" id="IPR003661">
    <property type="entry name" value="HisK_dim/P_dom"/>
</dbReference>
<keyword evidence="4" id="KW-0805">Transcription regulation</keyword>
<dbReference type="InterPro" id="IPR004358">
    <property type="entry name" value="Sig_transdc_His_kin-like_C"/>
</dbReference>
<dbReference type="PROSITE" id="PS00041">
    <property type="entry name" value="HTH_ARAC_FAMILY_1"/>
    <property type="match status" value="1"/>
</dbReference>
<dbReference type="SUPFAM" id="SSF55874">
    <property type="entry name" value="ATPase domain of HSP90 chaperone/DNA topoisomerase II/histidine kinase"/>
    <property type="match status" value="1"/>
</dbReference>
<proteinExistence type="predicted"/>
<dbReference type="SMART" id="SM00388">
    <property type="entry name" value="HisKA"/>
    <property type="match status" value="1"/>
</dbReference>
<evidence type="ECO:0000259" key="8">
    <source>
        <dbReference type="PROSITE" id="PS01124"/>
    </source>
</evidence>
<reference evidence="11 12" key="2">
    <citation type="journal article" date="2010" name="Stand. Genomic Sci.">
        <title>Complete genome sequence of Chitinophaga pinensis type strain (UQM 2034).</title>
        <authorList>
            <person name="Glavina Del Rio T."/>
            <person name="Abt B."/>
            <person name="Spring S."/>
            <person name="Lapidus A."/>
            <person name="Nolan M."/>
            <person name="Tice H."/>
            <person name="Copeland A."/>
            <person name="Cheng J.F."/>
            <person name="Chen F."/>
            <person name="Bruce D."/>
            <person name="Goodwin L."/>
            <person name="Pitluck S."/>
            <person name="Ivanova N."/>
            <person name="Mavromatis K."/>
            <person name="Mikhailova N."/>
            <person name="Pati A."/>
            <person name="Chen A."/>
            <person name="Palaniappan K."/>
            <person name="Land M."/>
            <person name="Hauser L."/>
            <person name="Chang Y.J."/>
            <person name="Jeffries C.D."/>
            <person name="Chain P."/>
            <person name="Saunders E."/>
            <person name="Detter J.C."/>
            <person name="Brettin T."/>
            <person name="Rohde M."/>
            <person name="Goker M."/>
            <person name="Bristow J."/>
            <person name="Eisen J.A."/>
            <person name="Markowitz V."/>
            <person name="Hugenholtz P."/>
            <person name="Kyrpides N.C."/>
            <person name="Klenk H.P."/>
            <person name="Lucas S."/>
        </authorList>
    </citation>
    <scope>NUCLEOTIDE SEQUENCE [LARGE SCALE GENOMIC DNA]</scope>
    <source>
        <strain evidence="12">ATCC 43595 / DSM 2588 / LMG 13176 / NBRC 15968 / NCIMB 11800 / UQM 2034</strain>
    </source>
</reference>
<evidence type="ECO:0000256" key="7">
    <source>
        <dbReference type="PROSITE-ProRule" id="PRU00169"/>
    </source>
</evidence>
<dbReference type="PROSITE" id="PS50109">
    <property type="entry name" value="HIS_KIN"/>
    <property type="match status" value="1"/>
</dbReference>
<evidence type="ECO:0000313" key="11">
    <source>
        <dbReference type="EMBL" id="ACU60203.1"/>
    </source>
</evidence>
<dbReference type="Pfam" id="PF07494">
    <property type="entry name" value="Reg_prop"/>
    <property type="match status" value="1"/>
</dbReference>
<dbReference type="SMART" id="SM00448">
    <property type="entry name" value="REC"/>
    <property type="match status" value="1"/>
</dbReference>
<dbReference type="Gene3D" id="1.10.10.60">
    <property type="entry name" value="Homeodomain-like"/>
    <property type="match status" value="1"/>
</dbReference>
<dbReference type="Gene3D" id="2.60.40.10">
    <property type="entry name" value="Immunoglobulins"/>
    <property type="match status" value="1"/>
</dbReference>
<evidence type="ECO:0000256" key="3">
    <source>
        <dbReference type="ARBA" id="ARBA00022553"/>
    </source>
</evidence>
<evidence type="ECO:0000256" key="1">
    <source>
        <dbReference type="ARBA" id="ARBA00000085"/>
    </source>
</evidence>
<dbReference type="PRINTS" id="PR00344">
    <property type="entry name" value="BCTRLSENSOR"/>
</dbReference>
<dbReference type="EMBL" id="CP001699">
    <property type="protein sequence ID" value="ACU60203.1"/>
    <property type="molecule type" value="Genomic_DNA"/>
</dbReference>
<dbReference type="InterPro" id="IPR011006">
    <property type="entry name" value="CheY-like_superfamily"/>
</dbReference>
<evidence type="ECO:0000256" key="2">
    <source>
        <dbReference type="ARBA" id="ARBA00012438"/>
    </source>
</evidence>
<dbReference type="SMART" id="SM00342">
    <property type="entry name" value="HTH_ARAC"/>
    <property type="match status" value="1"/>
</dbReference>
<dbReference type="InterPro" id="IPR011123">
    <property type="entry name" value="Y_Y_Y"/>
</dbReference>
<dbReference type="CDD" id="cd00082">
    <property type="entry name" value="HisKA"/>
    <property type="match status" value="1"/>
</dbReference>
<keyword evidence="11" id="KW-0418">Kinase</keyword>
<keyword evidence="5" id="KW-0238">DNA-binding</keyword>
<feature type="domain" description="Response regulatory" evidence="10">
    <location>
        <begin position="1095"/>
        <end position="1210"/>
    </location>
</feature>
<feature type="modified residue" description="4-aspartylphosphate" evidence="7">
    <location>
        <position position="1143"/>
    </location>
</feature>
<dbReference type="PROSITE" id="PS01124">
    <property type="entry name" value="HTH_ARAC_FAMILY_2"/>
    <property type="match status" value="1"/>
</dbReference>
<evidence type="ECO:0000256" key="4">
    <source>
        <dbReference type="ARBA" id="ARBA00023015"/>
    </source>
</evidence>
<dbReference type="Gene3D" id="3.40.50.2300">
    <property type="match status" value="1"/>
</dbReference>
<keyword evidence="11" id="KW-0808">Transferase</keyword>
<keyword evidence="3 7" id="KW-0597">Phosphoprotein</keyword>
<dbReference type="Gene3D" id="2.130.10.10">
    <property type="entry name" value="YVTN repeat-like/Quinoprotein amine dehydrogenase"/>
    <property type="match status" value="3"/>
</dbReference>
<dbReference type="PANTHER" id="PTHR43547:SF2">
    <property type="entry name" value="HYBRID SIGNAL TRANSDUCTION HISTIDINE KINASE C"/>
    <property type="match status" value="1"/>
</dbReference>
<dbReference type="SUPFAM" id="SSF46689">
    <property type="entry name" value="Homeodomain-like"/>
    <property type="match status" value="1"/>
</dbReference>
<dbReference type="Pfam" id="PF00512">
    <property type="entry name" value="HisKA"/>
    <property type="match status" value="1"/>
</dbReference>
<dbReference type="SUPFAM" id="SSF47384">
    <property type="entry name" value="Homodimeric domain of signal transducing histidine kinase"/>
    <property type="match status" value="1"/>
</dbReference>
<keyword evidence="6" id="KW-0804">Transcription</keyword>
<evidence type="ECO:0000256" key="6">
    <source>
        <dbReference type="ARBA" id="ARBA00023163"/>
    </source>
</evidence>
<reference evidence="12" key="1">
    <citation type="submission" date="2009-08" db="EMBL/GenBank/DDBJ databases">
        <title>The complete genome of Chitinophaga pinensis DSM 2588.</title>
        <authorList>
            <consortium name="US DOE Joint Genome Institute (JGI-PGF)"/>
            <person name="Lucas S."/>
            <person name="Copeland A."/>
            <person name="Lapidus A."/>
            <person name="Glavina del Rio T."/>
            <person name="Dalin E."/>
            <person name="Tice H."/>
            <person name="Bruce D."/>
            <person name="Goodwin L."/>
            <person name="Pitluck S."/>
            <person name="Kyrpides N."/>
            <person name="Mavromatis K."/>
            <person name="Ivanova N."/>
            <person name="Mikhailova N."/>
            <person name="Sims D."/>
            <person name="Meinche L."/>
            <person name="Brettin T."/>
            <person name="Detter J.C."/>
            <person name="Han C."/>
            <person name="Larimer F."/>
            <person name="Land M."/>
            <person name="Hauser L."/>
            <person name="Markowitz V."/>
            <person name="Cheng J.-F."/>
            <person name="Hugenholtz P."/>
            <person name="Woyke T."/>
            <person name="Wu D."/>
            <person name="Spring S."/>
            <person name="Klenk H.-P."/>
            <person name="Eisen J.A."/>
        </authorList>
    </citation>
    <scope>NUCLEOTIDE SEQUENCE [LARGE SCALE GENOMIC DNA]</scope>
    <source>
        <strain evidence="12">ATCC 43595 / DSM 2588 / LMG 13176 / NBRC 15968 / NCIMB 11800 / UQM 2034</strain>
    </source>
</reference>
<dbReference type="InterPro" id="IPR018060">
    <property type="entry name" value="HTH_AraC"/>
</dbReference>
<dbReference type="KEGG" id="cpi:Cpin_2723"/>
<dbReference type="Pfam" id="PF07495">
    <property type="entry name" value="Y_Y_Y"/>
    <property type="match status" value="1"/>
</dbReference>
<comment type="catalytic activity">
    <reaction evidence="1">
        <text>ATP + protein L-histidine = ADP + protein N-phospho-L-histidine.</text>
        <dbReference type="EC" id="2.7.13.3"/>
    </reaction>
</comment>
<feature type="domain" description="HTH araC/xylS-type" evidence="8">
    <location>
        <begin position="1242"/>
        <end position="1341"/>
    </location>
</feature>
<dbReference type="InterPro" id="IPR013783">
    <property type="entry name" value="Ig-like_fold"/>
</dbReference>
<dbReference type="InterPro" id="IPR005467">
    <property type="entry name" value="His_kinase_dom"/>
</dbReference>
<dbReference type="Pfam" id="PF02518">
    <property type="entry name" value="HATPase_c"/>
    <property type="match status" value="1"/>
</dbReference>
<dbReference type="InterPro" id="IPR009057">
    <property type="entry name" value="Homeodomain-like_sf"/>
</dbReference>
<dbReference type="SMART" id="SM00387">
    <property type="entry name" value="HATPase_c"/>
    <property type="match status" value="1"/>
</dbReference>
<dbReference type="InterPro" id="IPR015943">
    <property type="entry name" value="WD40/YVTN_repeat-like_dom_sf"/>
</dbReference>
<dbReference type="PROSITE" id="PS50110">
    <property type="entry name" value="RESPONSE_REGULATORY"/>
    <property type="match status" value="1"/>
</dbReference>